<proteinExistence type="predicted"/>
<dbReference type="RefSeq" id="WP_087038026.1">
    <property type="nucleotide sequence ID" value="NZ_CP021377.1"/>
</dbReference>
<evidence type="ECO:0008006" key="3">
    <source>
        <dbReference type="Google" id="ProtNLM"/>
    </source>
</evidence>
<evidence type="ECO:0000313" key="1">
    <source>
        <dbReference type="EMBL" id="ART83449.1"/>
    </source>
</evidence>
<evidence type="ECO:0000313" key="2">
    <source>
        <dbReference type="Proteomes" id="UP000243937"/>
    </source>
</evidence>
<accession>A0A1Y0D7D5</accession>
<reference evidence="1 2" key="1">
    <citation type="journal article" date="2014" name="Int. J. Syst. Evol. Microbiol.">
        <title>Oceanisphaera profunda sp. nov., a marine bacterium isolated from deep-sea sediment, and emended description of the genus Oceanisphaera.</title>
        <authorList>
            <person name="Xu Z."/>
            <person name="Zhang X.Y."/>
            <person name="Su H.N."/>
            <person name="Yu Z.C."/>
            <person name="Liu C."/>
            <person name="Li H."/>
            <person name="Chen X.L."/>
            <person name="Song X.Y."/>
            <person name="Xie B.B."/>
            <person name="Qin Q.L."/>
            <person name="Zhou B.C."/>
            <person name="Shi M."/>
            <person name="Huang Y."/>
            <person name="Zhang Y.Z."/>
        </authorList>
    </citation>
    <scope>NUCLEOTIDE SEQUENCE [LARGE SCALE GENOMIC DNA]</scope>
    <source>
        <strain evidence="1 2">SM1222</strain>
    </source>
</reference>
<protein>
    <recommendedName>
        <fullName evidence="3">Chorismate lyase</fullName>
    </recommendedName>
</protein>
<sequence>MRCFQHLLSDYQTYREAFATSLFKDWQPAPVALVTLSRHRQELNATELQQALIALGSVQGWLLLTDQRIALNNQQVEQTDKLILSADLYKEGQSIRVRQLNNDNWLLLTSSIEAVESNQQGTHIATTIKHMAAEPQLGELEYQQLWCRDEQGRLHVEDAVFVGFTGAV</sequence>
<name>A0A1Y0D7D5_9GAMM</name>
<gene>
    <name evidence="1" type="ORF">CBP31_13125</name>
</gene>
<dbReference type="EMBL" id="CP021377">
    <property type="protein sequence ID" value="ART83449.1"/>
    <property type="molecule type" value="Genomic_DNA"/>
</dbReference>
<dbReference type="OrthoDB" id="9952965at2"/>
<dbReference type="Proteomes" id="UP000243937">
    <property type="component" value="Chromosome"/>
</dbReference>
<keyword evidence="2" id="KW-1185">Reference proteome</keyword>
<organism evidence="1 2">
    <name type="scientific">Oceanisphaera profunda</name>
    <dbReference type="NCBI Taxonomy" id="1416627"/>
    <lineage>
        <taxon>Bacteria</taxon>
        <taxon>Pseudomonadati</taxon>
        <taxon>Pseudomonadota</taxon>
        <taxon>Gammaproteobacteria</taxon>
        <taxon>Aeromonadales</taxon>
        <taxon>Aeromonadaceae</taxon>
        <taxon>Oceanisphaera</taxon>
    </lineage>
</organism>
<dbReference type="KEGG" id="opf:CBP31_13125"/>
<dbReference type="AlphaFoldDB" id="A0A1Y0D7D5"/>